<organism evidence="13 14">
    <name type="scientific">Podarcis muralis</name>
    <name type="common">Wall lizard</name>
    <name type="synonym">Lacerta muralis</name>
    <dbReference type="NCBI Taxonomy" id="64176"/>
    <lineage>
        <taxon>Eukaryota</taxon>
        <taxon>Metazoa</taxon>
        <taxon>Chordata</taxon>
        <taxon>Craniata</taxon>
        <taxon>Vertebrata</taxon>
        <taxon>Euteleostomi</taxon>
        <taxon>Lepidosauria</taxon>
        <taxon>Squamata</taxon>
        <taxon>Bifurcata</taxon>
        <taxon>Unidentata</taxon>
        <taxon>Episquamata</taxon>
        <taxon>Laterata</taxon>
        <taxon>Lacertibaenia</taxon>
        <taxon>Lacertidae</taxon>
        <taxon>Podarcis</taxon>
    </lineage>
</organism>
<dbReference type="InterPro" id="IPR050331">
    <property type="entry name" value="Zinc_finger"/>
</dbReference>
<dbReference type="InterPro" id="IPR013087">
    <property type="entry name" value="Znf_C2H2_type"/>
</dbReference>
<feature type="region of interest" description="Disordered" evidence="10">
    <location>
        <begin position="201"/>
        <end position="283"/>
    </location>
</feature>
<keyword evidence="7" id="KW-0539">Nucleus</keyword>
<feature type="domain" description="C2H2-type" evidence="11">
    <location>
        <begin position="498"/>
        <end position="525"/>
    </location>
</feature>
<dbReference type="FunFam" id="3.30.160.60:FF:000262">
    <property type="entry name" value="PR domain zinc finger protein 1"/>
    <property type="match status" value="1"/>
</dbReference>
<dbReference type="Pfam" id="PF00096">
    <property type="entry name" value="zf-C2H2"/>
    <property type="match status" value="3"/>
</dbReference>
<comment type="subunit">
    <text evidence="8">Interacts with PRMT5. Interacts with FBXO10. Interacts with FBXO11.</text>
</comment>
<keyword evidence="3 9" id="KW-0863">Zinc-finger</keyword>
<reference evidence="13 14" key="1">
    <citation type="journal article" date="2019" name="Proc. Natl. Acad. Sci. U.S.A.">
        <title>Regulatory changes in pterin and carotenoid genes underlie balanced color polymorphisms in the wall lizard.</title>
        <authorList>
            <person name="Andrade P."/>
            <person name="Pinho C."/>
            <person name="Perez I de Lanuza G."/>
            <person name="Afonso S."/>
            <person name="Brejcha J."/>
            <person name="Rubin C.J."/>
            <person name="Wallerman O."/>
            <person name="Pereira P."/>
            <person name="Sabatino S.J."/>
            <person name="Bellati A."/>
            <person name="Pellitteri-Rosa D."/>
            <person name="Bosakova Z."/>
            <person name="Bunikis I."/>
            <person name="Carretero M.A."/>
            <person name="Feiner N."/>
            <person name="Marsik P."/>
            <person name="Pauperio F."/>
            <person name="Salvi D."/>
            <person name="Soler L."/>
            <person name="While G.M."/>
            <person name="Uller T."/>
            <person name="Font E."/>
            <person name="Andersson L."/>
            <person name="Carneiro M."/>
        </authorList>
    </citation>
    <scope>NUCLEOTIDE SEQUENCE</scope>
</reference>
<dbReference type="Gene3D" id="3.30.160.60">
    <property type="entry name" value="Classic Zinc Finger"/>
    <property type="match status" value="4"/>
</dbReference>
<sequence>GAGVSPVQLLIPPETSIPWRGEGFEDQCTYIVKDQLYEPHANLPRAQASLPRNLAFERNSNNEVIAVISREYIPQGTRFGPLVGKIYTRENIPKNMDQKHYWRVSNRELYHILDMSDPDCSNWMCYVNPAPTHPAQNLMACQCNLEIYFYTITPILAGAELLVWYMHGVPREFQKLLSGELATKPGEGTVGGISWCSPSLRKSVDHHRMPPKMTKNLEQDMPPRKTAENQKVDSKAQTPGSMQEQATKLNFPQNASKEEVASEKPGLPSQRDMGPERQHGPSCYPYNATTSLWKEIPLHLSNPSSSCSECQPRSNLPQAYHYACNTSAAHHPTSLLAPQTFSFPFELPLTGPREITSLKLSSLGKRQPPSPGMSQAVFPPLLPHGKQVDQKPPNRFSSLHTRIFSFLDSDQGHPAISRGSVVQQLKAPSQLACQDETINLSTPKTNPPDSQESSKSAMYPLGKKNGKIKYECHICSKSFGQLSNLKVHLRVHSGEKPFQCQVCKKRFTQLAHLQKHHLVHTGEKPHKCLVCPKRFSSTSNLKTHLRLHSGIKAYACCLCHSRFTQHIHLKLHQRLHDHQRLHHCPRCRKTYIHWVSLEVHRRGYCPLNPCANCSPAQLCHFNDMIDRFDFSPQADQLEEGEPDPVRAAVLVEAIILREMVAAEKKYSASQKPEQQEGSLRSESSDPSCCSGFCDSCAACIRSIRRTHISPYFLGGKK</sequence>
<keyword evidence="5" id="KW-0805">Transcription regulation</keyword>
<feature type="compositionally biased region" description="Basic and acidic residues" evidence="10">
    <location>
        <begin position="215"/>
        <end position="234"/>
    </location>
</feature>
<dbReference type="FunFam" id="3.30.160.60:FF:001272">
    <property type="entry name" value="Zinc finger protein 683"/>
    <property type="match status" value="1"/>
</dbReference>
<proteinExistence type="inferred from homology"/>
<dbReference type="SMART" id="SM00355">
    <property type="entry name" value="ZnF_C2H2"/>
    <property type="match status" value="5"/>
</dbReference>
<name>A0A670ITJ5_PODMU</name>
<evidence type="ECO:0000313" key="13">
    <source>
        <dbReference type="Ensembl" id="ENSPMRP00000014502.1"/>
    </source>
</evidence>
<dbReference type="GO" id="GO:0005737">
    <property type="term" value="C:cytoplasm"/>
    <property type="evidence" value="ECO:0007669"/>
    <property type="project" value="UniProtKB-SubCell"/>
</dbReference>
<evidence type="ECO:0000256" key="1">
    <source>
        <dbReference type="ARBA" id="ARBA00022723"/>
    </source>
</evidence>
<dbReference type="PROSITE" id="PS50280">
    <property type="entry name" value="SET"/>
    <property type="match status" value="1"/>
</dbReference>
<comment type="subcellular location">
    <subcellularLocation>
        <location evidence="8">Nucleus</location>
    </subcellularLocation>
    <subcellularLocation>
        <location evidence="8">Cytoplasm</location>
    </subcellularLocation>
</comment>
<dbReference type="InterPro" id="IPR044413">
    <property type="entry name" value="PRDM1_PR-SET"/>
</dbReference>
<feature type="compositionally biased region" description="Polar residues" evidence="10">
    <location>
        <begin position="235"/>
        <end position="255"/>
    </location>
</feature>
<feature type="domain" description="SET" evidence="12">
    <location>
        <begin position="52"/>
        <end position="166"/>
    </location>
</feature>
<dbReference type="InterPro" id="IPR001214">
    <property type="entry name" value="SET_dom"/>
</dbReference>
<evidence type="ECO:0000259" key="12">
    <source>
        <dbReference type="PROSITE" id="PS50280"/>
    </source>
</evidence>
<dbReference type="PANTHER" id="PTHR16515">
    <property type="entry name" value="PR DOMAIN ZINC FINGER PROTEIN"/>
    <property type="match status" value="1"/>
</dbReference>
<dbReference type="Proteomes" id="UP000472272">
    <property type="component" value="Chromosome 8"/>
</dbReference>
<dbReference type="SUPFAM" id="SSF57667">
    <property type="entry name" value="beta-beta-alpha zinc fingers"/>
    <property type="match status" value="3"/>
</dbReference>
<protein>
    <recommendedName>
        <fullName evidence="8">PR domain zinc finger protein 1</fullName>
        <ecNumber evidence="8">2.1.1.-</ecNumber>
    </recommendedName>
</protein>
<comment type="similarity">
    <text evidence="8">Belongs to the class V-like SAM-binding methyltransferase superfamily.</text>
</comment>
<dbReference type="CDD" id="cd19187">
    <property type="entry name" value="PR-SET_PRDM1"/>
    <property type="match status" value="1"/>
</dbReference>
<evidence type="ECO:0000256" key="3">
    <source>
        <dbReference type="ARBA" id="ARBA00022771"/>
    </source>
</evidence>
<dbReference type="PROSITE" id="PS00028">
    <property type="entry name" value="ZINC_FINGER_C2H2_1"/>
    <property type="match status" value="4"/>
</dbReference>
<evidence type="ECO:0000256" key="2">
    <source>
        <dbReference type="ARBA" id="ARBA00022737"/>
    </source>
</evidence>
<comment type="function">
    <text evidence="8">Transcription factor that mediates a transcriptional program in various innate and adaptive immune tissue-resident lymphocyte T cell types such as tissue-resident memory T (Trm), natural killer (trNK) and natural killer T (NKT) cells and negatively regulates gene expression of proteins that promote the egress of tissue-resident T-cell populations from non-lymphoid organs. Plays a role in the development, retention and long-term establishment of adaptive and innate tissue-resident lymphocyte T cell types in non-lymphoid organs, such as the skin and gut, but also in other nonbarrier tissues like liver and kidney, and therefore may provide immediate immunological protection against reactivating infections or viral reinfection. Binds specifically to the PRDI element in the promoter of the beta-interferon gene. Drives the maturation of B-lymphocytes into Ig secreting cells. Associates with the transcriptional repressor ZNF683 to chromatin at gene promoter regions.</text>
</comment>
<dbReference type="GO" id="GO:0005634">
    <property type="term" value="C:nucleus"/>
    <property type="evidence" value="ECO:0007669"/>
    <property type="project" value="UniProtKB-SubCell"/>
</dbReference>
<feature type="domain" description="C2H2-type" evidence="11">
    <location>
        <begin position="526"/>
        <end position="553"/>
    </location>
</feature>
<reference evidence="13" key="2">
    <citation type="submission" date="2025-08" db="UniProtKB">
        <authorList>
            <consortium name="Ensembl"/>
        </authorList>
    </citation>
    <scope>IDENTIFICATION</scope>
</reference>
<feature type="compositionally biased region" description="Polar residues" evidence="10">
    <location>
        <begin position="667"/>
        <end position="687"/>
    </location>
</feature>
<keyword evidence="2" id="KW-0677">Repeat</keyword>
<evidence type="ECO:0000259" key="11">
    <source>
        <dbReference type="PROSITE" id="PS50157"/>
    </source>
</evidence>
<dbReference type="Gene3D" id="2.170.270.10">
    <property type="entry name" value="SET domain"/>
    <property type="match status" value="1"/>
</dbReference>
<evidence type="ECO:0000256" key="5">
    <source>
        <dbReference type="ARBA" id="ARBA00023015"/>
    </source>
</evidence>
<evidence type="ECO:0000256" key="4">
    <source>
        <dbReference type="ARBA" id="ARBA00022833"/>
    </source>
</evidence>
<evidence type="ECO:0000256" key="7">
    <source>
        <dbReference type="ARBA" id="ARBA00023242"/>
    </source>
</evidence>
<evidence type="ECO:0000256" key="6">
    <source>
        <dbReference type="ARBA" id="ARBA00023163"/>
    </source>
</evidence>
<feature type="domain" description="C2H2-type" evidence="11">
    <location>
        <begin position="554"/>
        <end position="581"/>
    </location>
</feature>
<evidence type="ECO:0000256" key="8">
    <source>
        <dbReference type="PIRNR" id="PIRNR013212"/>
    </source>
</evidence>
<dbReference type="SUPFAM" id="SSF82199">
    <property type="entry name" value="SET domain"/>
    <property type="match status" value="1"/>
</dbReference>
<dbReference type="InterPro" id="IPR046341">
    <property type="entry name" value="SET_dom_sf"/>
</dbReference>
<feature type="domain" description="C2H2-type" evidence="11">
    <location>
        <begin position="470"/>
        <end position="497"/>
    </location>
</feature>
<keyword evidence="1" id="KW-0479">Metal-binding</keyword>
<dbReference type="GO" id="GO:0008270">
    <property type="term" value="F:zinc ion binding"/>
    <property type="evidence" value="ECO:0007669"/>
    <property type="project" value="UniProtKB-KW"/>
</dbReference>
<dbReference type="PIRSF" id="PIRSF013212">
    <property type="entry name" value="PRDM1"/>
    <property type="match status" value="1"/>
</dbReference>
<dbReference type="InterPro" id="IPR036236">
    <property type="entry name" value="Znf_C2H2_sf"/>
</dbReference>
<dbReference type="PROSITE" id="PS50157">
    <property type="entry name" value="ZINC_FINGER_C2H2_2"/>
    <property type="match status" value="4"/>
</dbReference>
<evidence type="ECO:0000313" key="14">
    <source>
        <dbReference type="Proteomes" id="UP000472272"/>
    </source>
</evidence>
<dbReference type="FunFam" id="3.30.160.60:FF:001498">
    <property type="entry name" value="Zinc finger protein 404"/>
    <property type="match status" value="1"/>
</dbReference>
<dbReference type="GO" id="GO:0000978">
    <property type="term" value="F:RNA polymerase II cis-regulatory region sequence-specific DNA binding"/>
    <property type="evidence" value="ECO:0007669"/>
    <property type="project" value="TreeGrafter"/>
</dbReference>
<dbReference type="GO" id="GO:0001227">
    <property type="term" value="F:DNA-binding transcription repressor activity, RNA polymerase II-specific"/>
    <property type="evidence" value="ECO:0007669"/>
    <property type="project" value="InterPro"/>
</dbReference>
<dbReference type="PANTHER" id="PTHR16515:SF68">
    <property type="entry name" value="PR DOMAIN ZINC FINGER PROTEIN 1"/>
    <property type="match status" value="1"/>
</dbReference>
<feature type="region of interest" description="Disordered" evidence="10">
    <location>
        <begin position="665"/>
        <end position="688"/>
    </location>
</feature>
<accession>A0A670ITJ5</accession>
<dbReference type="InterPro" id="IPR016608">
    <property type="entry name" value="PRDM1"/>
</dbReference>
<dbReference type="EC" id="2.1.1.-" evidence="8"/>
<evidence type="ECO:0000256" key="9">
    <source>
        <dbReference type="PROSITE-ProRule" id="PRU00042"/>
    </source>
</evidence>
<keyword evidence="4" id="KW-0862">Zinc</keyword>
<dbReference type="GeneTree" id="ENSGT00940000154798"/>
<reference evidence="13" key="3">
    <citation type="submission" date="2025-09" db="UniProtKB">
        <authorList>
            <consortium name="Ensembl"/>
        </authorList>
    </citation>
    <scope>IDENTIFICATION</scope>
</reference>
<dbReference type="GO" id="GO:0045165">
    <property type="term" value="P:cell fate commitment"/>
    <property type="evidence" value="ECO:0007669"/>
    <property type="project" value="UniProtKB-UniRule"/>
</dbReference>
<keyword evidence="14" id="KW-1185">Reference proteome</keyword>
<dbReference type="Pfam" id="PF21549">
    <property type="entry name" value="PRDM2_PR"/>
    <property type="match status" value="1"/>
</dbReference>
<dbReference type="AlphaFoldDB" id="A0A670ITJ5"/>
<keyword evidence="6" id="KW-0804">Transcription</keyword>
<evidence type="ECO:0000256" key="10">
    <source>
        <dbReference type="SAM" id="MobiDB-lite"/>
    </source>
</evidence>
<dbReference type="Ensembl" id="ENSPMRT00000015492.1">
    <property type="protein sequence ID" value="ENSPMRP00000014502.1"/>
    <property type="gene ID" value="ENSPMRG00000009630.1"/>
</dbReference>